<dbReference type="InterPro" id="IPR022357">
    <property type="entry name" value="MIP_CS"/>
</dbReference>
<dbReference type="eggNOG" id="KOG0223">
    <property type="taxonomic scope" value="Eukaryota"/>
</dbReference>
<accession>L1K0D3</accession>
<evidence type="ECO:0000256" key="2">
    <source>
        <dbReference type="ARBA" id="ARBA00006175"/>
    </source>
</evidence>
<dbReference type="AlphaFoldDB" id="L1K0D3"/>
<dbReference type="STRING" id="905079.L1K0D3"/>
<dbReference type="PRINTS" id="PR00783">
    <property type="entry name" value="MINTRINSICP"/>
</dbReference>
<dbReference type="SUPFAM" id="SSF81338">
    <property type="entry name" value="Aquaporin-like"/>
    <property type="match status" value="1"/>
</dbReference>
<evidence type="ECO:0000256" key="6">
    <source>
        <dbReference type="ARBA" id="ARBA00022989"/>
    </source>
</evidence>
<evidence type="ECO:0000313" key="12">
    <source>
        <dbReference type="Proteomes" id="UP000011087"/>
    </source>
</evidence>
<feature type="transmembrane region" description="Helical" evidence="9">
    <location>
        <begin position="133"/>
        <end position="152"/>
    </location>
</feature>
<evidence type="ECO:0000256" key="5">
    <source>
        <dbReference type="ARBA" id="ARBA00022692"/>
    </source>
</evidence>
<keyword evidence="5 8" id="KW-0812">Transmembrane</keyword>
<dbReference type="PaxDb" id="55529-EKX54087"/>
<dbReference type="Proteomes" id="UP000011087">
    <property type="component" value="Unassembled WGS sequence"/>
</dbReference>
<gene>
    <name evidence="10" type="ORF">GUITHDRAFT_150148</name>
</gene>
<evidence type="ECO:0000256" key="8">
    <source>
        <dbReference type="RuleBase" id="RU000477"/>
    </source>
</evidence>
<dbReference type="InterPro" id="IPR023271">
    <property type="entry name" value="Aquaporin-like"/>
</dbReference>
<dbReference type="OMA" id="FKKKMFW"/>
<keyword evidence="6 9" id="KW-1133">Transmembrane helix</keyword>
<sequence>MVELDDFKPSFTPAVAAEFIGTFLVQFLASACAANAADNGLAAAALGTGFAFAMVMYSISHISGGHLNPAVTVGHLITGGEDLKLKEGLSYIIAQFFGAVCGAFLAKSCLPIEALVHPFVTMGSLSDKHGEQVFMMEFICTFLVVLVFYATVVDKNRSVADNAAPIAVGLCYAIGIFAEGPYTGGAMSPARTFGPAVAFGTLEHVWYYVLATFLGGIAAAYFYVYVIGLHEKDEHTRDTQSGPMAAKYV</sequence>
<dbReference type="GO" id="GO:0015250">
    <property type="term" value="F:water channel activity"/>
    <property type="evidence" value="ECO:0007669"/>
    <property type="project" value="TreeGrafter"/>
</dbReference>
<dbReference type="PANTHER" id="PTHR19139">
    <property type="entry name" value="AQUAPORIN TRANSPORTER"/>
    <property type="match status" value="1"/>
</dbReference>
<keyword evidence="7 9" id="KW-0472">Membrane</keyword>
<keyword evidence="12" id="KW-1185">Reference proteome</keyword>
<keyword evidence="3 8" id="KW-0813">Transport</keyword>
<feature type="transmembrane region" description="Helical" evidence="9">
    <location>
        <begin position="12"/>
        <end position="34"/>
    </location>
</feature>
<dbReference type="PANTHER" id="PTHR19139:SF199">
    <property type="entry name" value="MIP17260P"/>
    <property type="match status" value="1"/>
</dbReference>
<evidence type="ECO:0000256" key="1">
    <source>
        <dbReference type="ARBA" id="ARBA00004651"/>
    </source>
</evidence>
<evidence type="ECO:0000256" key="3">
    <source>
        <dbReference type="ARBA" id="ARBA00022448"/>
    </source>
</evidence>
<protein>
    <recommendedName>
        <fullName evidence="13">Aquaporin</fullName>
    </recommendedName>
</protein>
<dbReference type="InterPro" id="IPR000425">
    <property type="entry name" value="MIP"/>
</dbReference>
<dbReference type="GO" id="GO:0005886">
    <property type="term" value="C:plasma membrane"/>
    <property type="evidence" value="ECO:0007669"/>
    <property type="project" value="UniProtKB-SubCell"/>
</dbReference>
<organism evidence="10">
    <name type="scientific">Guillardia theta (strain CCMP2712)</name>
    <name type="common">Cryptophyte</name>
    <dbReference type="NCBI Taxonomy" id="905079"/>
    <lineage>
        <taxon>Eukaryota</taxon>
        <taxon>Cryptophyceae</taxon>
        <taxon>Pyrenomonadales</taxon>
        <taxon>Geminigeraceae</taxon>
        <taxon>Guillardia</taxon>
    </lineage>
</organism>
<dbReference type="Gene3D" id="1.20.1080.10">
    <property type="entry name" value="Glycerol uptake facilitator protein"/>
    <property type="match status" value="1"/>
</dbReference>
<dbReference type="PROSITE" id="PS00221">
    <property type="entry name" value="MIP"/>
    <property type="match status" value="1"/>
</dbReference>
<evidence type="ECO:0000256" key="4">
    <source>
        <dbReference type="ARBA" id="ARBA00022475"/>
    </source>
</evidence>
<evidence type="ECO:0008006" key="13">
    <source>
        <dbReference type="Google" id="ProtNLM"/>
    </source>
</evidence>
<dbReference type="EnsemblProtists" id="EKX54087">
    <property type="protein sequence ID" value="EKX54087"/>
    <property type="gene ID" value="GUITHDRAFT_150148"/>
</dbReference>
<reference evidence="10 12" key="1">
    <citation type="journal article" date="2012" name="Nature">
        <title>Algal genomes reveal evolutionary mosaicism and the fate of nucleomorphs.</title>
        <authorList>
            <consortium name="DOE Joint Genome Institute"/>
            <person name="Curtis B.A."/>
            <person name="Tanifuji G."/>
            <person name="Burki F."/>
            <person name="Gruber A."/>
            <person name="Irimia M."/>
            <person name="Maruyama S."/>
            <person name="Arias M.C."/>
            <person name="Ball S.G."/>
            <person name="Gile G.H."/>
            <person name="Hirakawa Y."/>
            <person name="Hopkins J.F."/>
            <person name="Kuo A."/>
            <person name="Rensing S.A."/>
            <person name="Schmutz J."/>
            <person name="Symeonidi A."/>
            <person name="Elias M."/>
            <person name="Eveleigh R.J."/>
            <person name="Herman E.K."/>
            <person name="Klute M.J."/>
            <person name="Nakayama T."/>
            <person name="Obornik M."/>
            <person name="Reyes-Prieto A."/>
            <person name="Armbrust E.V."/>
            <person name="Aves S.J."/>
            <person name="Beiko R.G."/>
            <person name="Coutinho P."/>
            <person name="Dacks J.B."/>
            <person name="Durnford D.G."/>
            <person name="Fast N.M."/>
            <person name="Green B.R."/>
            <person name="Grisdale C.J."/>
            <person name="Hempel F."/>
            <person name="Henrissat B."/>
            <person name="Hoppner M.P."/>
            <person name="Ishida K."/>
            <person name="Kim E."/>
            <person name="Koreny L."/>
            <person name="Kroth P.G."/>
            <person name="Liu Y."/>
            <person name="Malik S.B."/>
            <person name="Maier U.G."/>
            <person name="McRose D."/>
            <person name="Mock T."/>
            <person name="Neilson J.A."/>
            <person name="Onodera N.T."/>
            <person name="Poole A.M."/>
            <person name="Pritham E.J."/>
            <person name="Richards T.A."/>
            <person name="Rocap G."/>
            <person name="Roy S.W."/>
            <person name="Sarai C."/>
            <person name="Schaack S."/>
            <person name="Shirato S."/>
            <person name="Slamovits C.H."/>
            <person name="Spencer D.F."/>
            <person name="Suzuki S."/>
            <person name="Worden A.Z."/>
            <person name="Zauner S."/>
            <person name="Barry K."/>
            <person name="Bell C."/>
            <person name="Bharti A.K."/>
            <person name="Crow J.A."/>
            <person name="Grimwood J."/>
            <person name="Kramer R."/>
            <person name="Lindquist E."/>
            <person name="Lucas S."/>
            <person name="Salamov A."/>
            <person name="McFadden G.I."/>
            <person name="Lane C.E."/>
            <person name="Keeling P.J."/>
            <person name="Gray M.W."/>
            <person name="Grigoriev I.V."/>
            <person name="Archibald J.M."/>
        </authorList>
    </citation>
    <scope>NUCLEOTIDE SEQUENCE</scope>
    <source>
        <strain evidence="10 12">CCMP2712</strain>
    </source>
</reference>
<dbReference type="InterPro" id="IPR034294">
    <property type="entry name" value="Aquaporin_transptr"/>
</dbReference>
<evidence type="ECO:0000313" key="11">
    <source>
        <dbReference type="EnsemblProtists" id="EKX54087"/>
    </source>
</evidence>
<dbReference type="EMBL" id="JH992968">
    <property type="protein sequence ID" value="EKX54087.1"/>
    <property type="molecule type" value="Genomic_DNA"/>
</dbReference>
<evidence type="ECO:0000313" key="10">
    <source>
        <dbReference type="EMBL" id="EKX54087.1"/>
    </source>
</evidence>
<keyword evidence="4" id="KW-1003">Cell membrane</keyword>
<dbReference type="Pfam" id="PF00230">
    <property type="entry name" value="MIP"/>
    <property type="match status" value="1"/>
</dbReference>
<evidence type="ECO:0000256" key="9">
    <source>
        <dbReference type="SAM" id="Phobius"/>
    </source>
</evidence>
<dbReference type="KEGG" id="gtt:GUITHDRAFT_150148"/>
<name>L1K0D3_GUITC</name>
<evidence type="ECO:0000256" key="7">
    <source>
        <dbReference type="ARBA" id="ARBA00023136"/>
    </source>
</evidence>
<proteinExistence type="inferred from homology"/>
<feature type="transmembrane region" description="Helical" evidence="9">
    <location>
        <begin position="205"/>
        <end position="227"/>
    </location>
</feature>
<comment type="similarity">
    <text evidence="2 8">Belongs to the MIP/aquaporin (TC 1.A.8) family.</text>
</comment>
<dbReference type="RefSeq" id="XP_005841067.1">
    <property type="nucleotide sequence ID" value="XM_005841010.1"/>
</dbReference>
<feature type="transmembrane region" description="Helical" evidence="9">
    <location>
        <begin position="41"/>
        <end position="59"/>
    </location>
</feature>
<reference evidence="11" key="3">
    <citation type="submission" date="2015-06" db="UniProtKB">
        <authorList>
            <consortium name="EnsemblProtists"/>
        </authorList>
    </citation>
    <scope>IDENTIFICATION</scope>
</reference>
<dbReference type="HOGENOM" id="CLU_020019_3_4_1"/>
<dbReference type="GeneID" id="17310855"/>
<reference evidence="12" key="2">
    <citation type="submission" date="2012-11" db="EMBL/GenBank/DDBJ databases">
        <authorList>
            <person name="Kuo A."/>
            <person name="Curtis B.A."/>
            <person name="Tanifuji G."/>
            <person name="Burki F."/>
            <person name="Gruber A."/>
            <person name="Irimia M."/>
            <person name="Maruyama S."/>
            <person name="Arias M.C."/>
            <person name="Ball S.G."/>
            <person name="Gile G.H."/>
            <person name="Hirakawa Y."/>
            <person name="Hopkins J.F."/>
            <person name="Rensing S.A."/>
            <person name="Schmutz J."/>
            <person name="Symeonidi A."/>
            <person name="Elias M."/>
            <person name="Eveleigh R.J."/>
            <person name="Herman E.K."/>
            <person name="Klute M.J."/>
            <person name="Nakayama T."/>
            <person name="Obornik M."/>
            <person name="Reyes-Prieto A."/>
            <person name="Armbrust E.V."/>
            <person name="Aves S.J."/>
            <person name="Beiko R.G."/>
            <person name="Coutinho P."/>
            <person name="Dacks J.B."/>
            <person name="Durnford D.G."/>
            <person name="Fast N.M."/>
            <person name="Green B.R."/>
            <person name="Grisdale C."/>
            <person name="Hempe F."/>
            <person name="Henrissat B."/>
            <person name="Hoppner M.P."/>
            <person name="Ishida K.-I."/>
            <person name="Kim E."/>
            <person name="Koreny L."/>
            <person name="Kroth P.G."/>
            <person name="Liu Y."/>
            <person name="Malik S.-B."/>
            <person name="Maier U.G."/>
            <person name="McRose D."/>
            <person name="Mock T."/>
            <person name="Neilson J.A."/>
            <person name="Onodera N.T."/>
            <person name="Poole A.M."/>
            <person name="Pritham E.J."/>
            <person name="Richards T.A."/>
            <person name="Rocap G."/>
            <person name="Roy S.W."/>
            <person name="Sarai C."/>
            <person name="Schaack S."/>
            <person name="Shirato S."/>
            <person name="Slamovits C.H."/>
            <person name="Spencer D.F."/>
            <person name="Suzuki S."/>
            <person name="Worden A.Z."/>
            <person name="Zauner S."/>
            <person name="Barry K."/>
            <person name="Bell C."/>
            <person name="Bharti A.K."/>
            <person name="Crow J.A."/>
            <person name="Grimwood J."/>
            <person name="Kramer R."/>
            <person name="Lindquist E."/>
            <person name="Lucas S."/>
            <person name="Salamov A."/>
            <person name="McFadden G.I."/>
            <person name="Lane C.E."/>
            <person name="Keeling P.J."/>
            <person name="Gray M.W."/>
            <person name="Grigoriev I.V."/>
            <person name="Archibald J.M."/>
        </authorList>
    </citation>
    <scope>NUCLEOTIDE SEQUENCE</scope>
    <source>
        <strain evidence="12">CCMP2712</strain>
    </source>
</reference>
<dbReference type="OrthoDB" id="3222at2759"/>
<comment type="subcellular location">
    <subcellularLocation>
        <location evidence="1">Cell membrane</location>
        <topology evidence="1">Multi-pass membrane protein</topology>
    </subcellularLocation>
</comment>